<evidence type="ECO:0000256" key="5">
    <source>
        <dbReference type="ARBA" id="ARBA00023015"/>
    </source>
</evidence>
<dbReference type="Pfam" id="PF00649">
    <property type="entry name" value="Copper-fist"/>
    <property type="match status" value="1"/>
</dbReference>
<comment type="subcellular location">
    <subcellularLocation>
        <location evidence="1">Nucleus</location>
    </subcellularLocation>
</comment>
<dbReference type="InterPro" id="IPR001083">
    <property type="entry name" value="Cu_fist_DNA-bd_dom"/>
</dbReference>
<keyword evidence="4" id="KW-0186">Copper</keyword>
<accession>A0AAX4HAL5</accession>
<gene>
    <name evidence="9" type="ORF">PUMCH_002924</name>
</gene>
<keyword evidence="7" id="KW-0539">Nucleus</keyword>
<dbReference type="GO" id="GO:0045944">
    <property type="term" value="P:positive regulation of transcription by RNA polymerase II"/>
    <property type="evidence" value="ECO:0007669"/>
    <property type="project" value="TreeGrafter"/>
</dbReference>
<dbReference type="KEGG" id="asau:88173988"/>
<evidence type="ECO:0000256" key="2">
    <source>
        <dbReference type="ARBA" id="ARBA00022723"/>
    </source>
</evidence>
<dbReference type="PROSITE" id="PS50073">
    <property type="entry name" value="COPPER_FIST_2"/>
    <property type="match status" value="1"/>
</dbReference>
<dbReference type="EMBL" id="CP138896">
    <property type="protein sequence ID" value="WPK25603.1"/>
    <property type="molecule type" value="Genomic_DNA"/>
</dbReference>
<proteinExistence type="predicted"/>
<dbReference type="SMART" id="SM01090">
    <property type="entry name" value="Copper-fist"/>
    <property type="match status" value="1"/>
</dbReference>
<keyword evidence="2" id="KW-0479">Metal-binding</keyword>
<keyword evidence="5" id="KW-0805">Transcription regulation</keyword>
<keyword evidence="6" id="KW-0804">Transcription</keyword>
<dbReference type="InterPro" id="IPR051763">
    <property type="entry name" value="Copper_Homeo_Regul"/>
</dbReference>
<evidence type="ECO:0000256" key="1">
    <source>
        <dbReference type="ARBA" id="ARBA00004123"/>
    </source>
</evidence>
<reference evidence="9 10" key="1">
    <citation type="submission" date="2023-10" db="EMBL/GenBank/DDBJ databases">
        <title>Draft Genome Sequence of Candida saopaulonensis from a very Premature Infant with Sepsis.</title>
        <authorList>
            <person name="Ning Y."/>
            <person name="Dai R."/>
            <person name="Xiao M."/>
            <person name="Xu Y."/>
            <person name="Yan Q."/>
            <person name="Zhang L."/>
        </authorList>
    </citation>
    <scope>NUCLEOTIDE SEQUENCE [LARGE SCALE GENOMIC DNA]</scope>
    <source>
        <strain evidence="9 10">19XY460</strain>
    </source>
</reference>
<dbReference type="PANTHER" id="PTHR28088:SF5">
    <property type="entry name" value="TRANSCRIPTIONAL ACTIVATOR HAA1-RELATED"/>
    <property type="match status" value="1"/>
</dbReference>
<dbReference type="FunFam" id="3.90.430.10:FF:000001">
    <property type="entry name" value="Copper fist DNA-binding protein"/>
    <property type="match status" value="1"/>
</dbReference>
<organism evidence="9 10">
    <name type="scientific">Australozyma saopauloensis</name>
    <dbReference type="NCBI Taxonomy" id="291208"/>
    <lineage>
        <taxon>Eukaryota</taxon>
        <taxon>Fungi</taxon>
        <taxon>Dikarya</taxon>
        <taxon>Ascomycota</taxon>
        <taxon>Saccharomycotina</taxon>
        <taxon>Pichiomycetes</taxon>
        <taxon>Metschnikowiaceae</taxon>
        <taxon>Australozyma</taxon>
    </lineage>
</organism>
<dbReference type="SMART" id="SM00412">
    <property type="entry name" value="Cu_FIST"/>
    <property type="match status" value="1"/>
</dbReference>
<keyword evidence="10" id="KW-1185">Reference proteome</keyword>
<dbReference type="Gene3D" id="3.90.430.10">
    <property type="entry name" value="Copper fist DNA-binding domain"/>
    <property type="match status" value="1"/>
</dbReference>
<dbReference type="Proteomes" id="UP001338582">
    <property type="component" value="Chromosome 3"/>
</dbReference>
<dbReference type="RefSeq" id="XP_062877985.1">
    <property type="nucleotide sequence ID" value="XM_063021915.1"/>
</dbReference>
<dbReference type="GO" id="GO:0005507">
    <property type="term" value="F:copper ion binding"/>
    <property type="evidence" value="ECO:0007669"/>
    <property type="project" value="InterPro"/>
</dbReference>
<keyword evidence="3" id="KW-0862">Zinc</keyword>
<protein>
    <recommendedName>
        <fullName evidence="8">Copper-fist domain-containing protein</fullName>
    </recommendedName>
</protein>
<dbReference type="AlphaFoldDB" id="A0AAX4HAL5"/>
<name>A0AAX4HAL5_9ASCO</name>
<evidence type="ECO:0000259" key="8">
    <source>
        <dbReference type="PROSITE" id="PS50073"/>
    </source>
</evidence>
<dbReference type="PANTHER" id="PTHR28088">
    <property type="entry name" value="TRANSCRIPTIONAL ACTIVATOR HAA1-RELATED"/>
    <property type="match status" value="1"/>
</dbReference>
<dbReference type="SUPFAM" id="SSF57879">
    <property type="entry name" value="Zinc domain conserved in yeast copper-regulated transcription factors"/>
    <property type="match status" value="1"/>
</dbReference>
<dbReference type="InterPro" id="IPR036395">
    <property type="entry name" value="Cu_fist_DNA-bd_dom_sf"/>
</dbReference>
<evidence type="ECO:0000256" key="7">
    <source>
        <dbReference type="ARBA" id="ARBA00023242"/>
    </source>
</evidence>
<evidence type="ECO:0000256" key="3">
    <source>
        <dbReference type="ARBA" id="ARBA00022833"/>
    </source>
</evidence>
<dbReference type="GO" id="GO:0005634">
    <property type="term" value="C:nucleus"/>
    <property type="evidence" value="ECO:0007669"/>
    <property type="project" value="UniProtKB-SubCell"/>
</dbReference>
<dbReference type="GO" id="GO:0006878">
    <property type="term" value="P:intracellular copper ion homeostasis"/>
    <property type="evidence" value="ECO:0007669"/>
    <property type="project" value="TreeGrafter"/>
</dbReference>
<dbReference type="PRINTS" id="PR00617">
    <property type="entry name" value="COPPERFIST"/>
</dbReference>
<dbReference type="GO" id="GO:0000981">
    <property type="term" value="F:DNA-binding transcription factor activity, RNA polymerase II-specific"/>
    <property type="evidence" value="ECO:0007669"/>
    <property type="project" value="TreeGrafter"/>
</dbReference>
<dbReference type="GeneID" id="88173988"/>
<sequence>MILIDGVKYSCLECIRGHRSTLCQHDKRPLLLVKKKGRPNLLYPDGNKNYRIAVFAKEVAEDTEVDLKEKCRDRPVVILKASDKYIYDIKSGEIVGPYCEESAQNQTPMFRPENFVNMSFCCLGSLARKECSCNQKKVLKKRILQSYLKKNQGKVDMEGLLRTHSAGLKVEKPKSVKLGGCCGGKVKKEEEPVVLSKPEPATHTFEVLRPHDYELPKMNPPVVKSEHLVDLSIPPVQPQPNTDFNMTQNAYVNSNPPSMYANGTLDTSGSFAGYLHSLGPQMPVSDPQVQVPFSSQMLIPETSTSLHGQNLPVGPQFPISFTSAPLAYEQNGHPSYSRVIMNNNGAAAQEQPLGHAPDHDVPFDYGASLFLQNNNDVYRAPSNNELLYGNNNQLFKVINVPSCSLPGTCLCSSDCSCPSCETHNPSSKKEDFSASNTMHANPVPEFDQSNAYSNMVPADLASKVPDYFGFLKQIIGIEEENSGEESSRSESVCNDLQSEVEPADAEQCSCAEGACFCSNCERHGIIEGIRLDDFFGSVGRDPSGATKHHLRPCM</sequence>
<dbReference type="GO" id="GO:0000978">
    <property type="term" value="F:RNA polymerase II cis-regulatory region sequence-specific DNA binding"/>
    <property type="evidence" value="ECO:0007669"/>
    <property type="project" value="TreeGrafter"/>
</dbReference>
<evidence type="ECO:0000313" key="9">
    <source>
        <dbReference type="EMBL" id="WPK25603.1"/>
    </source>
</evidence>
<evidence type="ECO:0000313" key="10">
    <source>
        <dbReference type="Proteomes" id="UP001338582"/>
    </source>
</evidence>
<feature type="domain" description="Copper-fist" evidence="8">
    <location>
        <begin position="1"/>
        <end position="40"/>
    </location>
</feature>
<dbReference type="GO" id="GO:0006879">
    <property type="term" value="P:intracellular iron ion homeostasis"/>
    <property type="evidence" value="ECO:0007669"/>
    <property type="project" value="TreeGrafter"/>
</dbReference>
<evidence type="ECO:0000256" key="6">
    <source>
        <dbReference type="ARBA" id="ARBA00023163"/>
    </source>
</evidence>
<evidence type="ECO:0000256" key="4">
    <source>
        <dbReference type="ARBA" id="ARBA00023008"/>
    </source>
</evidence>